<dbReference type="PANTHER" id="PTHR36307">
    <property type="entry name" value="FLAGELLA BASAL BODY P-RING FORMATION PROTEIN FLGA"/>
    <property type="match status" value="1"/>
</dbReference>
<dbReference type="InterPro" id="IPR017585">
    <property type="entry name" value="SAF_FlgA"/>
</dbReference>
<feature type="transmembrane region" description="Helical" evidence="2">
    <location>
        <begin position="12"/>
        <end position="32"/>
    </location>
</feature>
<dbReference type="NCBIfam" id="TIGR03170">
    <property type="entry name" value="flgA_cterm"/>
    <property type="match status" value="1"/>
</dbReference>
<evidence type="ECO:0000313" key="5">
    <source>
        <dbReference type="Proteomes" id="UP000736856"/>
    </source>
</evidence>
<dbReference type="GO" id="GO:0044780">
    <property type="term" value="P:bacterial-type flagellum assembly"/>
    <property type="evidence" value="ECO:0007669"/>
    <property type="project" value="InterPro"/>
</dbReference>
<dbReference type="CDD" id="cd11614">
    <property type="entry name" value="SAF_CpaB_FlgA_like"/>
    <property type="match status" value="1"/>
</dbReference>
<protein>
    <recommendedName>
        <fullName evidence="1">Flagella basal body P-ring formation protein FlgA</fullName>
    </recommendedName>
</protein>
<dbReference type="AlphaFoldDB" id="A0A937APL2"/>
<evidence type="ECO:0000313" key="4">
    <source>
        <dbReference type="EMBL" id="MBL0848616.1"/>
    </source>
</evidence>
<keyword evidence="2" id="KW-0812">Transmembrane</keyword>
<sequence>MANYCLRGFFSCYFYILGFSNILAASLGHAVVPSVVINAGEVLKESYLKVLDVTNSNLQGNYAHSIKDVVGLITRRTLWPGHVIPLSALHRPYIVVRGEKVRIILSQGNMTISASAISLSDASIGDVVSVKNSDTNVVISGTVMSDRTIRVEIK</sequence>
<reference evidence="4" key="1">
    <citation type="submission" date="2019-02" db="EMBL/GenBank/DDBJ databases">
        <title>A novel Candidatus Liberibacter species associated with the New Zealand native fuchsia psyllid, Ctenarytaina fuchsiae.</title>
        <authorList>
            <person name="Thompson S.M."/>
            <person name="Jorgensen N."/>
            <person name="David C."/>
            <person name="Bulman S.R."/>
            <person name="Smith G.R."/>
        </authorList>
    </citation>
    <scope>NUCLEOTIDE SEQUENCE</scope>
    <source>
        <strain evidence="4">Oxford</strain>
    </source>
</reference>
<dbReference type="PANTHER" id="PTHR36307:SF1">
    <property type="entry name" value="FLAGELLA BASAL BODY P-RING FORMATION PROTEIN FLGA"/>
    <property type="match status" value="1"/>
</dbReference>
<dbReference type="Proteomes" id="UP000736856">
    <property type="component" value="Unassembled WGS sequence"/>
</dbReference>
<keyword evidence="2" id="KW-0472">Membrane</keyword>
<dbReference type="Gene3D" id="3.90.1210.10">
    <property type="entry name" value="Antifreeze-like/N-acetylneuraminic acid synthase C-terminal domain"/>
    <property type="match status" value="1"/>
</dbReference>
<comment type="caution">
    <text evidence="4">The sequence shown here is derived from an EMBL/GenBank/DDBJ whole genome shotgun (WGS) entry which is preliminary data.</text>
</comment>
<dbReference type="GO" id="GO:0042597">
    <property type="term" value="C:periplasmic space"/>
    <property type="evidence" value="ECO:0007669"/>
    <property type="project" value="UniProtKB-SubCell"/>
</dbReference>
<keyword evidence="4" id="KW-0966">Cell projection</keyword>
<keyword evidence="1" id="KW-0574">Periplasm</keyword>
<evidence type="ECO:0000259" key="3">
    <source>
        <dbReference type="Pfam" id="PF13144"/>
    </source>
</evidence>
<dbReference type="EMBL" id="SEOL01000001">
    <property type="protein sequence ID" value="MBL0848616.1"/>
    <property type="molecule type" value="Genomic_DNA"/>
</dbReference>
<organism evidence="4 5">
    <name type="scientific">Candidatus Liberibacter ctenarytainae</name>
    <dbReference type="NCBI Taxonomy" id="2020335"/>
    <lineage>
        <taxon>Bacteria</taxon>
        <taxon>Pseudomonadati</taxon>
        <taxon>Pseudomonadota</taxon>
        <taxon>Alphaproteobacteria</taxon>
        <taxon>Hyphomicrobiales</taxon>
        <taxon>Rhizobiaceae</taxon>
        <taxon>Liberibacter</taxon>
    </lineage>
</organism>
<accession>A0A937APL2</accession>
<dbReference type="InterPro" id="IPR039246">
    <property type="entry name" value="Flagellar_FlgA"/>
</dbReference>
<dbReference type="Gene3D" id="2.30.30.760">
    <property type="match status" value="1"/>
</dbReference>
<name>A0A937APL2_9HYPH</name>
<proteinExistence type="inferred from homology"/>
<keyword evidence="4" id="KW-0282">Flagellum</keyword>
<keyword evidence="4" id="KW-0969">Cilium</keyword>
<gene>
    <name evidence="4" type="primary">flgA</name>
    <name evidence="4" type="ORF">EU981_00705</name>
</gene>
<keyword evidence="2" id="KW-1133">Transmembrane helix</keyword>
<feature type="domain" description="Flagella basal body P-ring formation protein FlgA SAF" evidence="3">
    <location>
        <begin position="30"/>
        <end position="151"/>
    </location>
</feature>
<evidence type="ECO:0000256" key="1">
    <source>
        <dbReference type="RuleBase" id="RU362063"/>
    </source>
</evidence>
<dbReference type="Pfam" id="PF13144">
    <property type="entry name" value="ChapFlgA"/>
    <property type="match status" value="1"/>
</dbReference>
<comment type="similarity">
    <text evidence="1">Belongs to the FlgA family.</text>
</comment>
<keyword evidence="1" id="KW-1005">Bacterial flagellum biogenesis</keyword>
<evidence type="ECO:0000256" key="2">
    <source>
        <dbReference type="SAM" id="Phobius"/>
    </source>
</evidence>
<comment type="subcellular location">
    <subcellularLocation>
        <location evidence="1">Periplasm</location>
    </subcellularLocation>
</comment>
<comment type="function">
    <text evidence="1">Involved in the assembly process of the P-ring formation. It may associate with FlgF on the rod constituting a structure essential for the P-ring assembly or may act as a modulator protein for the P-ring assembly.</text>
</comment>